<dbReference type="AlphaFoldDB" id="A7VSC9"/>
<gene>
    <name evidence="2" type="ORF">CLOLEP_01469</name>
</gene>
<organism evidence="2 3">
    <name type="scientific">[Clostridium] leptum DSM 753</name>
    <dbReference type="NCBI Taxonomy" id="428125"/>
    <lineage>
        <taxon>Bacteria</taxon>
        <taxon>Bacillati</taxon>
        <taxon>Bacillota</taxon>
        <taxon>Clostridia</taxon>
        <taxon>Eubacteriales</taxon>
        <taxon>Oscillospiraceae</taxon>
        <taxon>Oscillospiraceae incertae sedis</taxon>
    </lineage>
</organism>
<evidence type="ECO:0000256" key="1">
    <source>
        <dbReference type="SAM" id="MobiDB-lite"/>
    </source>
</evidence>
<dbReference type="Proteomes" id="UP000003490">
    <property type="component" value="Unassembled WGS sequence"/>
</dbReference>
<name>A7VSC9_9FIRM</name>
<reference evidence="2 3" key="2">
    <citation type="submission" date="2007-08" db="EMBL/GenBank/DDBJ databases">
        <authorList>
            <person name="Fulton L."/>
            <person name="Clifton S."/>
            <person name="Fulton B."/>
            <person name="Xu J."/>
            <person name="Minx P."/>
            <person name="Pepin K.H."/>
            <person name="Johnson M."/>
            <person name="Thiruvilangam P."/>
            <person name="Bhonagiri V."/>
            <person name="Nash W.E."/>
            <person name="Wang C."/>
            <person name="Mardis E.R."/>
            <person name="Wilson R.K."/>
        </authorList>
    </citation>
    <scope>NUCLEOTIDE SEQUENCE [LARGE SCALE GENOMIC DNA]</scope>
    <source>
        <strain evidence="2 3">DSM 753</strain>
    </source>
</reference>
<feature type="compositionally biased region" description="Basic and acidic residues" evidence="1">
    <location>
        <begin position="30"/>
        <end position="43"/>
    </location>
</feature>
<accession>A7VSC9</accession>
<reference evidence="2 3" key="1">
    <citation type="submission" date="2007-08" db="EMBL/GenBank/DDBJ databases">
        <title>Draft genome sequence of Clostridium leptum (DSM 753).</title>
        <authorList>
            <person name="Sudarsanam P."/>
            <person name="Ley R."/>
            <person name="Guruge J."/>
            <person name="Turnbaugh P.J."/>
            <person name="Mahowald M."/>
            <person name="Liep D."/>
            <person name="Gordon J."/>
        </authorList>
    </citation>
    <scope>NUCLEOTIDE SEQUENCE [LARGE SCALE GENOMIC DNA]</scope>
    <source>
        <strain evidence="2 3">DSM 753</strain>
    </source>
</reference>
<comment type="caution">
    <text evidence="2">The sequence shown here is derived from an EMBL/GenBank/DDBJ whole genome shotgun (WGS) entry which is preliminary data.</text>
</comment>
<evidence type="ECO:0000313" key="2">
    <source>
        <dbReference type="EMBL" id="EDO61958.1"/>
    </source>
</evidence>
<evidence type="ECO:0000313" key="3">
    <source>
        <dbReference type="Proteomes" id="UP000003490"/>
    </source>
</evidence>
<dbReference type="HOGENOM" id="CLU_2664618_0_0_9"/>
<sequence>MGQLSEAEQISEAEYRAGASVFESAVVKQQESRRQGGNRERPQGPRRVKSLKAGKGGRRIRLLYICCSYHGKSAA</sequence>
<proteinExistence type="predicted"/>
<feature type="region of interest" description="Disordered" evidence="1">
    <location>
        <begin position="26"/>
        <end position="54"/>
    </location>
</feature>
<dbReference type="EMBL" id="ABCB02000017">
    <property type="protein sequence ID" value="EDO61958.1"/>
    <property type="molecule type" value="Genomic_DNA"/>
</dbReference>
<feature type="compositionally biased region" description="Basic residues" evidence="1">
    <location>
        <begin position="44"/>
        <end position="54"/>
    </location>
</feature>
<protein>
    <submittedName>
        <fullName evidence="2">Uncharacterized protein</fullName>
    </submittedName>
</protein>